<reference evidence="2 3" key="1">
    <citation type="submission" date="2017-12" db="EMBL/GenBank/DDBJ databases">
        <title>Draft Genome sequences of multiple microbial strains isolated from spacecraft associated surfaces.</title>
        <authorList>
            <person name="Seuylemezian A."/>
            <person name="Vaishampayan P."/>
            <person name="Venkateswaran K."/>
        </authorList>
    </citation>
    <scope>NUCLEOTIDE SEQUENCE [LARGE SCALE GENOMIC DNA]</scope>
    <source>
        <strain evidence="2 3">2P01AA</strain>
    </source>
</reference>
<dbReference type="RefSeq" id="WP_101236065.1">
    <property type="nucleotide sequence ID" value="NZ_PISJ01000010.1"/>
</dbReference>
<dbReference type="AlphaFoldDB" id="A0A2N0WHM0"/>
<sequence length="124" mass="13750">MSIFIRSLISLLIAMCFITNSYAMTVSMNELSQPAVAQVMTNHASISDCGMSMMTKHDPMDSGKIDTSHCQKSLCCLAATFEDSHHSIERSIQSLETASSTYIDQLTLGIYQLPYRPPNHVPFL</sequence>
<comment type="caution">
    <text evidence="2">The sequence shown here is derived from an EMBL/GenBank/DDBJ whole genome shotgun (WGS) entry which is preliminary data.</text>
</comment>
<accession>A0A2N0WHM0</accession>
<dbReference type="Proteomes" id="UP000233553">
    <property type="component" value="Unassembled WGS sequence"/>
</dbReference>
<feature type="chain" id="PRO_5014735238" description="DUF2946 domain-containing protein" evidence="1">
    <location>
        <begin position="24"/>
        <end position="124"/>
    </location>
</feature>
<keyword evidence="1" id="KW-0732">Signal</keyword>
<name>A0A2N0WHM0_9GAMM</name>
<evidence type="ECO:0000256" key="1">
    <source>
        <dbReference type="SAM" id="SignalP"/>
    </source>
</evidence>
<feature type="signal peptide" evidence="1">
    <location>
        <begin position="1"/>
        <end position="23"/>
    </location>
</feature>
<evidence type="ECO:0000313" key="3">
    <source>
        <dbReference type="Proteomes" id="UP000233553"/>
    </source>
</evidence>
<protein>
    <recommendedName>
        <fullName evidence="4">DUF2946 domain-containing protein</fullName>
    </recommendedName>
</protein>
<gene>
    <name evidence="2" type="ORF">CW311_06955</name>
</gene>
<evidence type="ECO:0000313" key="2">
    <source>
        <dbReference type="EMBL" id="PKF34893.1"/>
    </source>
</evidence>
<proteinExistence type="predicted"/>
<evidence type="ECO:0008006" key="4">
    <source>
        <dbReference type="Google" id="ProtNLM"/>
    </source>
</evidence>
<dbReference type="EMBL" id="PISJ01000010">
    <property type="protein sequence ID" value="PKF34893.1"/>
    <property type="molecule type" value="Genomic_DNA"/>
</dbReference>
<organism evidence="2 3">
    <name type="scientific">Acinetobacter proteolyticus</name>
    <dbReference type="NCBI Taxonomy" id="1776741"/>
    <lineage>
        <taxon>Bacteria</taxon>
        <taxon>Pseudomonadati</taxon>
        <taxon>Pseudomonadota</taxon>
        <taxon>Gammaproteobacteria</taxon>
        <taxon>Moraxellales</taxon>
        <taxon>Moraxellaceae</taxon>
        <taxon>Acinetobacter</taxon>
    </lineage>
</organism>